<dbReference type="EMBL" id="MU006595">
    <property type="protein sequence ID" value="KAF2743704.1"/>
    <property type="molecule type" value="Genomic_DNA"/>
</dbReference>
<evidence type="ECO:0000256" key="1">
    <source>
        <dbReference type="SAM" id="MobiDB-lite"/>
    </source>
</evidence>
<keyword evidence="3" id="KW-1185">Reference proteome</keyword>
<evidence type="ECO:0000313" key="3">
    <source>
        <dbReference type="Proteomes" id="UP000799440"/>
    </source>
</evidence>
<name>A0A6A6V1T4_9PLEO</name>
<sequence length="248" mass="28853">MPPRMAESAWTHHRGRKQNPRRYREPGLGCSSLHETALRCCVWYIDDFVPETFEAVEWGIAERIYQKLKKTDTLTWKSWVLFRTVYRDYVPPTFEVSLYFKPDRHAGSRSSDFISSLGPTVSKITFSCLTLLSIRGIYLKGDDNMSLINVPNLVVLDLAQHKYLDTDSRSLRIWGRAVDEKQAFRRLKVAVFAHFRAPPEDIVRAVTSFPALCLLGIHPLQEYRAALRDYRRGQAVPERGWCYWPKDQ</sequence>
<protein>
    <submittedName>
        <fullName evidence="2">Uncharacterized protein</fullName>
    </submittedName>
</protein>
<dbReference type="AlphaFoldDB" id="A0A6A6V1T4"/>
<proteinExistence type="predicted"/>
<dbReference type="OrthoDB" id="5273928at2759"/>
<reference evidence="2" key="1">
    <citation type="journal article" date="2020" name="Stud. Mycol.">
        <title>101 Dothideomycetes genomes: a test case for predicting lifestyles and emergence of pathogens.</title>
        <authorList>
            <person name="Haridas S."/>
            <person name="Albert R."/>
            <person name="Binder M."/>
            <person name="Bloem J."/>
            <person name="Labutti K."/>
            <person name="Salamov A."/>
            <person name="Andreopoulos B."/>
            <person name="Baker S."/>
            <person name="Barry K."/>
            <person name="Bills G."/>
            <person name="Bluhm B."/>
            <person name="Cannon C."/>
            <person name="Castanera R."/>
            <person name="Culley D."/>
            <person name="Daum C."/>
            <person name="Ezra D."/>
            <person name="Gonzalez J."/>
            <person name="Henrissat B."/>
            <person name="Kuo A."/>
            <person name="Liang C."/>
            <person name="Lipzen A."/>
            <person name="Lutzoni F."/>
            <person name="Magnuson J."/>
            <person name="Mondo S."/>
            <person name="Nolan M."/>
            <person name="Ohm R."/>
            <person name="Pangilinan J."/>
            <person name="Park H.-J."/>
            <person name="Ramirez L."/>
            <person name="Alfaro M."/>
            <person name="Sun H."/>
            <person name="Tritt A."/>
            <person name="Yoshinaga Y."/>
            <person name="Zwiers L.-H."/>
            <person name="Turgeon B."/>
            <person name="Goodwin S."/>
            <person name="Spatafora J."/>
            <person name="Crous P."/>
            <person name="Grigoriev I."/>
        </authorList>
    </citation>
    <scope>NUCLEOTIDE SEQUENCE</scope>
    <source>
        <strain evidence="2">CBS 119925</strain>
    </source>
</reference>
<gene>
    <name evidence="2" type="ORF">M011DRAFT_217689</name>
</gene>
<feature type="compositionally biased region" description="Basic residues" evidence="1">
    <location>
        <begin position="11"/>
        <end position="21"/>
    </location>
</feature>
<evidence type="ECO:0000313" key="2">
    <source>
        <dbReference type="EMBL" id="KAF2743704.1"/>
    </source>
</evidence>
<dbReference type="Proteomes" id="UP000799440">
    <property type="component" value="Unassembled WGS sequence"/>
</dbReference>
<feature type="region of interest" description="Disordered" evidence="1">
    <location>
        <begin position="1"/>
        <end position="21"/>
    </location>
</feature>
<accession>A0A6A6V1T4</accession>
<organism evidence="2 3">
    <name type="scientific">Sporormia fimetaria CBS 119925</name>
    <dbReference type="NCBI Taxonomy" id="1340428"/>
    <lineage>
        <taxon>Eukaryota</taxon>
        <taxon>Fungi</taxon>
        <taxon>Dikarya</taxon>
        <taxon>Ascomycota</taxon>
        <taxon>Pezizomycotina</taxon>
        <taxon>Dothideomycetes</taxon>
        <taxon>Pleosporomycetidae</taxon>
        <taxon>Pleosporales</taxon>
        <taxon>Sporormiaceae</taxon>
        <taxon>Sporormia</taxon>
    </lineage>
</organism>